<evidence type="ECO:0000313" key="1">
    <source>
        <dbReference type="EMBL" id="GFT19933.1"/>
    </source>
</evidence>
<comment type="caution">
    <text evidence="1">The sequence shown here is derived from an EMBL/GenBank/DDBJ whole genome shotgun (WGS) entry which is preliminary data.</text>
</comment>
<proteinExistence type="predicted"/>
<feature type="non-terminal residue" evidence="1">
    <location>
        <position position="1"/>
    </location>
</feature>
<dbReference type="OrthoDB" id="10045365at2759"/>
<dbReference type="Proteomes" id="UP000887013">
    <property type="component" value="Unassembled WGS sequence"/>
</dbReference>
<reference evidence="1" key="1">
    <citation type="submission" date="2020-08" db="EMBL/GenBank/DDBJ databases">
        <title>Multicomponent nature underlies the extraordinary mechanical properties of spider dragline silk.</title>
        <authorList>
            <person name="Kono N."/>
            <person name="Nakamura H."/>
            <person name="Mori M."/>
            <person name="Yoshida Y."/>
            <person name="Ohtoshi R."/>
            <person name="Malay A.D."/>
            <person name="Moran D.A.P."/>
            <person name="Tomita M."/>
            <person name="Numata K."/>
            <person name="Arakawa K."/>
        </authorList>
    </citation>
    <scope>NUCLEOTIDE SEQUENCE</scope>
</reference>
<evidence type="ECO:0000313" key="2">
    <source>
        <dbReference type="Proteomes" id="UP000887013"/>
    </source>
</evidence>
<protein>
    <submittedName>
        <fullName evidence="1">Uncharacterized protein</fullName>
    </submittedName>
</protein>
<organism evidence="1 2">
    <name type="scientific">Nephila pilipes</name>
    <name type="common">Giant wood spider</name>
    <name type="synonym">Nephila maculata</name>
    <dbReference type="NCBI Taxonomy" id="299642"/>
    <lineage>
        <taxon>Eukaryota</taxon>
        <taxon>Metazoa</taxon>
        <taxon>Ecdysozoa</taxon>
        <taxon>Arthropoda</taxon>
        <taxon>Chelicerata</taxon>
        <taxon>Arachnida</taxon>
        <taxon>Araneae</taxon>
        <taxon>Araneomorphae</taxon>
        <taxon>Entelegynae</taxon>
        <taxon>Araneoidea</taxon>
        <taxon>Nephilidae</taxon>
        <taxon>Nephila</taxon>
    </lineage>
</organism>
<keyword evidence="2" id="KW-1185">Reference proteome</keyword>
<sequence>CDCGANGKCYFDKEAQQNCECDSGFTITEEDGKKYCRECDCGENGKCYTDTEGKPNCDCNPGFLVIEKDGAQYCSGKIPYKSKNHF</sequence>
<dbReference type="AlphaFoldDB" id="A0A8X6NM14"/>
<dbReference type="EMBL" id="BMAW01105602">
    <property type="protein sequence ID" value="GFT19933.1"/>
    <property type="molecule type" value="Genomic_DNA"/>
</dbReference>
<accession>A0A8X6NM14</accession>
<name>A0A8X6NM14_NEPPI</name>
<gene>
    <name evidence="1" type="ORF">NPIL_594651</name>
</gene>